<feature type="transmembrane region" description="Helical" evidence="1">
    <location>
        <begin position="41"/>
        <end position="59"/>
    </location>
</feature>
<dbReference type="PANTHER" id="PTHR38602">
    <property type="entry name" value="INNER MEMBRANE PROTEIN-RELATED"/>
    <property type="match status" value="1"/>
</dbReference>
<dbReference type="EMBL" id="JANFQO010000021">
    <property type="protein sequence ID" value="MCQ4166823.1"/>
    <property type="molecule type" value="Genomic_DNA"/>
</dbReference>
<comment type="caution">
    <text evidence="2">The sequence shown here is derived from an EMBL/GenBank/DDBJ whole genome shotgun (WGS) entry which is preliminary data.</text>
</comment>
<keyword evidence="1" id="KW-0812">Transmembrane</keyword>
<keyword evidence="3" id="KW-1185">Reference proteome</keyword>
<keyword evidence="1" id="KW-1133">Transmembrane helix</keyword>
<dbReference type="RefSeq" id="WP_255916007.1">
    <property type="nucleotide sequence ID" value="NZ_JANFQO010000021.1"/>
</dbReference>
<reference evidence="2" key="1">
    <citation type="submission" date="2022-07" db="EMBL/GenBank/DDBJ databases">
        <title>Tahibacter sp., a new gammaproteobacterium isolated from the silt sample collected at pig farm.</title>
        <authorList>
            <person name="Chen H."/>
        </authorList>
    </citation>
    <scope>NUCLEOTIDE SEQUENCE</scope>
    <source>
        <strain evidence="2">P2K</strain>
    </source>
</reference>
<protein>
    <submittedName>
        <fullName evidence="2">DUF2065 domain-containing protein</fullName>
    </submittedName>
</protein>
<evidence type="ECO:0000313" key="2">
    <source>
        <dbReference type="EMBL" id="MCQ4166823.1"/>
    </source>
</evidence>
<evidence type="ECO:0000313" key="3">
    <source>
        <dbReference type="Proteomes" id="UP001165498"/>
    </source>
</evidence>
<organism evidence="2 3">
    <name type="scientific">Tahibacter harae</name>
    <dbReference type="NCBI Taxonomy" id="2963937"/>
    <lineage>
        <taxon>Bacteria</taxon>
        <taxon>Pseudomonadati</taxon>
        <taxon>Pseudomonadota</taxon>
        <taxon>Gammaproteobacteria</taxon>
        <taxon>Lysobacterales</taxon>
        <taxon>Rhodanobacteraceae</taxon>
        <taxon>Tahibacter</taxon>
    </lineage>
</organism>
<evidence type="ECO:0000256" key="1">
    <source>
        <dbReference type="SAM" id="Phobius"/>
    </source>
</evidence>
<name>A0ABT1QX02_9GAMM</name>
<keyword evidence="1" id="KW-0472">Membrane</keyword>
<dbReference type="Pfam" id="PF09838">
    <property type="entry name" value="DUF2065"/>
    <property type="match status" value="1"/>
</dbReference>
<dbReference type="Proteomes" id="UP001165498">
    <property type="component" value="Unassembled WGS sequence"/>
</dbReference>
<feature type="transmembrane region" description="Helical" evidence="1">
    <location>
        <begin position="7"/>
        <end position="26"/>
    </location>
</feature>
<gene>
    <name evidence="2" type="ORF">NM961_19085</name>
</gene>
<accession>A0ABT1QX02</accession>
<dbReference type="PANTHER" id="PTHR38602:SF1">
    <property type="entry name" value="INNER MEMBRANE PROTEIN"/>
    <property type="match status" value="1"/>
</dbReference>
<proteinExistence type="predicted"/>
<dbReference type="InterPro" id="IPR019201">
    <property type="entry name" value="DUF2065"/>
</dbReference>
<sequence>MKDLNAALCLVFVIEGLFLFALPGAWKQVIERMQALGERELRVAGAVMIVVGLLALQLVRRLG</sequence>